<proteinExistence type="inferred from homology"/>
<evidence type="ECO:0000256" key="2">
    <source>
        <dbReference type="ARBA" id="ARBA00022908"/>
    </source>
</evidence>
<dbReference type="Gene3D" id="1.10.150.130">
    <property type="match status" value="1"/>
</dbReference>
<dbReference type="Pfam" id="PF00589">
    <property type="entry name" value="Phage_integrase"/>
    <property type="match status" value="1"/>
</dbReference>
<dbReference type="InterPro" id="IPR013762">
    <property type="entry name" value="Integrase-like_cat_sf"/>
</dbReference>
<evidence type="ECO:0000259" key="5">
    <source>
        <dbReference type="PROSITE" id="PS51898"/>
    </source>
</evidence>
<dbReference type="PANTHER" id="PTHR30629:SF2">
    <property type="entry name" value="PROPHAGE INTEGRASE INTS-RELATED"/>
    <property type="match status" value="1"/>
</dbReference>
<sequence>MPAKNKQTKAPKGTVGVEKFRGKLRLRLPRQIFGGKQKYISTGLEDTPENWKRVQSKAWAIEEDIATGNFDPTLVKYRPQSHLSLAKPSENFIVPLNLNELWEKYTEFKSTQVEETTLRLNFNRVASHINKLPTKLLKDSTEIRDYLVSKNSPYTAKRILMQINACCNWAVKSELIESNPFQGMAQEIKSPRNSADGIDIDPFTAQERDIIINTFREHPIYHHYTNFVRFLFMTGCRTSEAVALKWKHINSDCSKITFSEAVVSISSQKIRKGLKTEERRDFPCNKSMQSLLLSIRPENYKSEDLVFPSVSGKEINSHTFHAFVWKGSVNKGKRYIGIVQGLADEGKIERYRPQYQTRHTFITLALENGLDVKDVARLVGNSPEVIYKHYAGRKRDLMVPEF</sequence>
<comment type="similarity">
    <text evidence="1">Belongs to the 'phage' integrase family.</text>
</comment>
<dbReference type="Pfam" id="PF12167">
    <property type="entry name" value="Arm-DNA-bind_2"/>
    <property type="match status" value="1"/>
</dbReference>
<evidence type="ECO:0000313" key="7">
    <source>
        <dbReference type="Proteomes" id="UP001576776"/>
    </source>
</evidence>
<reference evidence="6 7" key="1">
    <citation type="submission" date="2024-09" db="EMBL/GenBank/DDBJ databases">
        <title>Floridaenema gen nov. (Aerosakkonemataceae, Aerosakkonematales ord. nov., Cyanobacteria) from benthic tropical and subtropical fresh waters, with the description of four new species.</title>
        <authorList>
            <person name="Moretto J.A."/>
            <person name="Berthold D.E."/>
            <person name="Lefler F.W."/>
            <person name="Huang I.-S."/>
            <person name="Laughinghouse H. IV."/>
        </authorList>
    </citation>
    <scope>NUCLEOTIDE SEQUENCE [LARGE SCALE GENOMIC DNA]</scope>
    <source>
        <strain evidence="6 7">BLCC-F154</strain>
    </source>
</reference>
<evidence type="ECO:0000256" key="4">
    <source>
        <dbReference type="ARBA" id="ARBA00023172"/>
    </source>
</evidence>
<keyword evidence="7" id="KW-1185">Reference proteome</keyword>
<protein>
    <submittedName>
        <fullName evidence="6">Tyrosine-type recombinase/integrase</fullName>
    </submittedName>
</protein>
<dbReference type="EMBL" id="JBHFNS010000050">
    <property type="protein sequence ID" value="MFB2935952.1"/>
    <property type="molecule type" value="Genomic_DNA"/>
</dbReference>
<dbReference type="InterPro" id="IPR022000">
    <property type="entry name" value="Min27-like_integrase_DNA_bind"/>
</dbReference>
<name>A0ABV4YB25_9CYAN</name>
<dbReference type="PANTHER" id="PTHR30629">
    <property type="entry name" value="PROPHAGE INTEGRASE"/>
    <property type="match status" value="1"/>
</dbReference>
<comment type="caution">
    <text evidence="6">The sequence shown here is derived from an EMBL/GenBank/DDBJ whole genome shotgun (WGS) entry which is preliminary data.</text>
</comment>
<organism evidence="6 7">
    <name type="scientific">Floridaenema fluviatile BLCC-F154</name>
    <dbReference type="NCBI Taxonomy" id="3153640"/>
    <lineage>
        <taxon>Bacteria</taxon>
        <taxon>Bacillati</taxon>
        <taxon>Cyanobacteriota</taxon>
        <taxon>Cyanophyceae</taxon>
        <taxon>Oscillatoriophycideae</taxon>
        <taxon>Aerosakkonematales</taxon>
        <taxon>Aerosakkonemataceae</taxon>
        <taxon>Floridanema</taxon>
        <taxon>Floridanema fluviatile</taxon>
    </lineage>
</organism>
<dbReference type="Proteomes" id="UP001576776">
    <property type="component" value="Unassembled WGS sequence"/>
</dbReference>
<keyword evidence="3" id="KW-0238">DNA-binding</keyword>
<dbReference type="InterPro" id="IPR002104">
    <property type="entry name" value="Integrase_catalytic"/>
</dbReference>
<feature type="domain" description="Tyr recombinase" evidence="5">
    <location>
        <begin position="198"/>
        <end position="402"/>
    </location>
</feature>
<evidence type="ECO:0000256" key="1">
    <source>
        <dbReference type="ARBA" id="ARBA00008857"/>
    </source>
</evidence>
<accession>A0ABV4YB25</accession>
<gene>
    <name evidence="6" type="ORF">ACE1B6_11920</name>
</gene>
<dbReference type="Gene3D" id="1.10.443.10">
    <property type="entry name" value="Intergrase catalytic core"/>
    <property type="match status" value="1"/>
</dbReference>
<evidence type="ECO:0000256" key="3">
    <source>
        <dbReference type="ARBA" id="ARBA00023125"/>
    </source>
</evidence>
<dbReference type="RefSeq" id="WP_413257453.1">
    <property type="nucleotide sequence ID" value="NZ_JBHFNS010000050.1"/>
</dbReference>
<dbReference type="SUPFAM" id="SSF56349">
    <property type="entry name" value="DNA breaking-rejoining enzymes"/>
    <property type="match status" value="1"/>
</dbReference>
<dbReference type="PROSITE" id="PS51898">
    <property type="entry name" value="TYR_RECOMBINASE"/>
    <property type="match status" value="1"/>
</dbReference>
<dbReference type="InterPro" id="IPR011010">
    <property type="entry name" value="DNA_brk_join_enz"/>
</dbReference>
<dbReference type="InterPro" id="IPR050808">
    <property type="entry name" value="Phage_Integrase"/>
</dbReference>
<dbReference type="InterPro" id="IPR010998">
    <property type="entry name" value="Integrase_recombinase_N"/>
</dbReference>
<keyword evidence="4" id="KW-0233">DNA recombination</keyword>
<evidence type="ECO:0000313" key="6">
    <source>
        <dbReference type="EMBL" id="MFB2935952.1"/>
    </source>
</evidence>
<keyword evidence="2" id="KW-0229">DNA integration</keyword>